<evidence type="ECO:0000313" key="4">
    <source>
        <dbReference type="EMBL" id="CUO81990.1"/>
    </source>
</evidence>
<name>A0A174I9U6_9FIRM</name>
<dbReference type="PANTHER" id="PTHR12304">
    <property type="entry name" value="INOSINE-URIDINE PREFERRING NUCLEOSIDE HYDROLASE"/>
    <property type="match status" value="1"/>
</dbReference>
<dbReference type="EMBL" id="CYZE01000012">
    <property type="protein sequence ID" value="CUO81990.1"/>
    <property type="molecule type" value="Genomic_DNA"/>
</dbReference>
<dbReference type="InterPro" id="IPR001910">
    <property type="entry name" value="Inosine/uridine_hydrolase_dom"/>
</dbReference>
<dbReference type="AlphaFoldDB" id="A0A174I9U6"/>
<dbReference type="InterPro" id="IPR023186">
    <property type="entry name" value="IUNH"/>
</dbReference>
<evidence type="ECO:0000256" key="2">
    <source>
        <dbReference type="ARBA" id="ARBA00023295"/>
    </source>
</evidence>
<organism evidence="4 5">
    <name type="scientific">Hungatella hathewayi</name>
    <dbReference type="NCBI Taxonomy" id="154046"/>
    <lineage>
        <taxon>Bacteria</taxon>
        <taxon>Bacillati</taxon>
        <taxon>Bacillota</taxon>
        <taxon>Clostridia</taxon>
        <taxon>Lachnospirales</taxon>
        <taxon>Lachnospiraceae</taxon>
        <taxon>Hungatella</taxon>
    </lineage>
</organism>
<dbReference type="GO" id="GO:0008477">
    <property type="term" value="F:purine nucleosidase activity"/>
    <property type="evidence" value="ECO:0007669"/>
    <property type="project" value="UniProtKB-EC"/>
</dbReference>
<proteinExistence type="predicted"/>
<keyword evidence="1 4" id="KW-0378">Hydrolase</keyword>
<dbReference type="EC" id="3.2.2.1" evidence="4"/>
<dbReference type="EC" id="3.2.-.-" evidence="4"/>
<dbReference type="PANTHER" id="PTHR12304:SF4">
    <property type="entry name" value="URIDINE NUCLEOSIDASE"/>
    <property type="match status" value="1"/>
</dbReference>
<dbReference type="InterPro" id="IPR036452">
    <property type="entry name" value="Ribo_hydro-like"/>
</dbReference>
<dbReference type="SUPFAM" id="SSF53590">
    <property type="entry name" value="Nucleoside hydrolase"/>
    <property type="match status" value="1"/>
</dbReference>
<dbReference type="Pfam" id="PF01156">
    <property type="entry name" value="IU_nuc_hydro"/>
    <property type="match status" value="1"/>
</dbReference>
<dbReference type="Gene3D" id="3.90.245.10">
    <property type="entry name" value="Ribonucleoside hydrolase-like"/>
    <property type="match status" value="1"/>
</dbReference>
<dbReference type="GO" id="GO:0006152">
    <property type="term" value="P:purine nucleoside catabolic process"/>
    <property type="evidence" value="ECO:0007669"/>
    <property type="project" value="TreeGrafter"/>
</dbReference>
<protein>
    <submittedName>
        <fullName evidence="4">Ribonucleoside hydrolase RihC</fullName>
        <ecNumber evidence="4">3.2.-.-</ecNumber>
        <ecNumber evidence="4">3.2.2.1</ecNumber>
    </submittedName>
</protein>
<evidence type="ECO:0000259" key="3">
    <source>
        <dbReference type="Pfam" id="PF01156"/>
    </source>
</evidence>
<keyword evidence="2 4" id="KW-0326">Glycosidase</keyword>
<accession>A0A174I9U6</accession>
<gene>
    <name evidence="4" type="primary">rihA_7</name>
    <name evidence="4" type="ORF">ERS852407_04065</name>
</gene>
<reference evidence="4 5" key="1">
    <citation type="submission" date="2015-09" db="EMBL/GenBank/DDBJ databases">
        <authorList>
            <consortium name="Pathogen Informatics"/>
        </authorList>
    </citation>
    <scope>NUCLEOTIDE SEQUENCE [LARGE SCALE GENOMIC DNA]</scope>
    <source>
        <strain evidence="4 5">2789STDY5608850</strain>
    </source>
</reference>
<feature type="domain" description="Inosine/uridine-preferring nucleoside hydrolase" evidence="3">
    <location>
        <begin position="6"/>
        <end position="317"/>
    </location>
</feature>
<dbReference type="GO" id="GO:0005829">
    <property type="term" value="C:cytosol"/>
    <property type="evidence" value="ECO:0007669"/>
    <property type="project" value="TreeGrafter"/>
</dbReference>
<sequence length="338" mass="38096">MKRIPIIFDVDTGIDDATTLMMACVSDSLEILGVTATHGNNHLENTLRNTLNVLKLCGREDIPVAAGAQRPLLCNRKYDEKNESGGMVVHGANGLGGYEFDFEDTKTALRKEKAWDFVYQTIKEYGKPVVYCLLGPLTDAAILLTKYPDAARYIKCFVNMGGYIREGTLSPMSSVNIFYDAQAAEIVMESGIPFYMCPGDLTGDALITIEEMEHMKQFRSPVGKAASLMVDAYYETCSKIGENVVNGLNGQSMHDNCALAFIEHPELFTYGRYYCRAESKSDLCVAMTVIDYEDTLKLPLDHKNLFFVDSVDREGFSSFFMECFQKYERMYEQKYERQ</sequence>
<dbReference type="RefSeq" id="WP_055657908.1">
    <property type="nucleotide sequence ID" value="NZ_CABIXC010000012.1"/>
</dbReference>
<dbReference type="Proteomes" id="UP000095651">
    <property type="component" value="Unassembled WGS sequence"/>
</dbReference>
<evidence type="ECO:0000256" key="1">
    <source>
        <dbReference type="ARBA" id="ARBA00022801"/>
    </source>
</evidence>
<evidence type="ECO:0000313" key="5">
    <source>
        <dbReference type="Proteomes" id="UP000095651"/>
    </source>
</evidence>